<dbReference type="GO" id="GO:0005634">
    <property type="term" value="C:nucleus"/>
    <property type="evidence" value="ECO:0007669"/>
    <property type="project" value="UniProtKB-SubCell"/>
</dbReference>
<evidence type="ECO:0000313" key="10">
    <source>
        <dbReference type="Proteomes" id="UP000007264"/>
    </source>
</evidence>
<dbReference type="InterPro" id="IPR017923">
    <property type="entry name" value="TFIIS_N"/>
</dbReference>
<evidence type="ECO:0000259" key="8">
    <source>
        <dbReference type="PROSITE" id="PS51319"/>
    </source>
</evidence>
<sequence length="1177" mass="125427">MLEPENCGDNSPAPSSNISSLDIEDYEPLSPAEYTISRQDTTFIIDPRPAADITQEAARGMDDIDTGADAQQQPEAVASDQPAQNSQAGDSDAAASPTAAVDDDSERRESGAAAGPSQDSPVQIQDSPVELVSDSEDDHMPLGALMSRGSVDLQESDVVQRPEGLAPIRVNGAPRPMSAAEKLRLTMIDSPTPAPPTPGAGVDTAADGAAASAGNGVADRPAQPAAAAEKPPSPASTAVDTQDGSSSEEEEEDDSAPQSGAQSARQGSNQRRKRRNLLPVMKKACITVREQMINEMGEKGELPVSLLPKLSQKGSNILPASAPSRPAAQDFSALDKEEEKKKLDPFQETLKQIIGRSGGVVHAKHLDRLLRLLDDSNNTHKRLVMLTVVEGSSSEVKAAFVHSRGLNKLLSWLEAADGGVPNSIALAKKVLVTLRKLPVDVEALQGSNGGRRMKKMSRTGPESLRQGAAQVLEFWVKLVEATQAAGGPSKRPAPAESNGVAPKKPKTEASSSQATNGKPGTPRAGAQPKQADTGKTSQAKAAAPKAGAASAAAAQKQESVPHLAVLAAADLDEPVKAEPAPKPKPKPTVRDALYNPKKVHQLKVLDDEAAQKLATDRAEAAAQKAPAADDAAASTSTAGANGSAAASSFSTAAIGGASPSSSLLGLPAPANKFGATTRITAFTPKFGSLGAPSTGLGGPRPPPPLTSAATRAAEAAARVPSPDRESRAPKRKKVSWVAEQQLVSVRWFRKEDPASTVRSESALREEVTEPPSEAAEQAVSHPPGFELAARAEHQNEAAAIRLMADSAEIDEEEVEVPEMELHLNWHAPPFCRVPPEANSAPTPEPSCGEESREKERLRVRYGYIEPVHYGPGGRHPPDSPEEPPNEAPSLVQEKRMPLQSMAPPDQAPQLAAPVTSPPMQHQQPYYQQPPPQQMTQQQMTQQVAPHQPAYQPPFSQLPPAPQHHMHQHQTHMHAPVDYVEQQLQQLQQLQPPQQQGFPQQQQQQRGILGHPPVATAGGPQSLQPLHAENVMEEARPGGPAGRGARGGRGVPEREDRRPDRPWQPRPCAFYNLHLGCFRGDQCRFAHVASDERPEDIERRAQSVSSAPLQLMRNLAPGEHMHIRGPSIYNPDAPVEGRGPMRGAGGSSGDSRKRGRDRPGPWERNPQPRRERDRQFDN</sequence>
<feature type="compositionally biased region" description="Polar residues" evidence="6">
    <location>
        <begin position="256"/>
        <end position="269"/>
    </location>
</feature>
<keyword evidence="3 5" id="KW-0862">Zinc</keyword>
<dbReference type="GeneID" id="17040010"/>
<evidence type="ECO:0008006" key="11">
    <source>
        <dbReference type="Google" id="ProtNLM"/>
    </source>
</evidence>
<feature type="region of interest" description="Disordered" evidence="6">
    <location>
        <begin position="690"/>
        <end position="733"/>
    </location>
</feature>
<dbReference type="SUPFAM" id="SSF90229">
    <property type="entry name" value="CCCH zinc finger"/>
    <property type="match status" value="1"/>
</dbReference>
<dbReference type="eggNOG" id="KOG1886">
    <property type="taxonomic scope" value="Eukaryota"/>
</dbReference>
<feature type="compositionally biased region" description="Low complexity" evidence="6">
    <location>
        <begin position="902"/>
        <end position="926"/>
    </location>
</feature>
<feature type="region of interest" description="Disordered" evidence="6">
    <location>
        <begin position="1121"/>
        <end position="1177"/>
    </location>
</feature>
<feature type="compositionally biased region" description="Low complexity" evidence="6">
    <location>
        <begin position="199"/>
        <end position="238"/>
    </location>
</feature>
<evidence type="ECO:0000259" key="7">
    <source>
        <dbReference type="PROSITE" id="PS50103"/>
    </source>
</evidence>
<gene>
    <name evidence="9" type="ORF">COCSUDRAFT_48031</name>
</gene>
<dbReference type="KEGG" id="csl:COCSUDRAFT_48031"/>
<feature type="region of interest" description="Disordered" evidence="6">
    <location>
        <begin position="1"/>
        <end position="276"/>
    </location>
</feature>
<dbReference type="PROSITE" id="PS51319">
    <property type="entry name" value="TFIIS_N"/>
    <property type="match status" value="1"/>
</dbReference>
<dbReference type="RefSeq" id="XP_005646569.1">
    <property type="nucleotide sequence ID" value="XM_005646512.1"/>
</dbReference>
<feature type="compositionally biased region" description="Polar residues" evidence="6">
    <location>
        <begin position="117"/>
        <end position="126"/>
    </location>
</feature>
<proteinExistence type="predicted"/>
<evidence type="ECO:0000256" key="6">
    <source>
        <dbReference type="SAM" id="MobiDB-lite"/>
    </source>
</evidence>
<dbReference type="STRING" id="574566.I0YUF6"/>
<organism evidence="9 10">
    <name type="scientific">Coccomyxa subellipsoidea (strain C-169)</name>
    <name type="common">Green microalga</name>
    <dbReference type="NCBI Taxonomy" id="574566"/>
    <lineage>
        <taxon>Eukaryota</taxon>
        <taxon>Viridiplantae</taxon>
        <taxon>Chlorophyta</taxon>
        <taxon>core chlorophytes</taxon>
        <taxon>Trebouxiophyceae</taxon>
        <taxon>Trebouxiophyceae incertae sedis</taxon>
        <taxon>Coccomyxaceae</taxon>
        <taxon>Coccomyxa</taxon>
        <taxon>Coccomyxa subellipsoidea</taxon>
    </lineage>
</organism>
<feature type="compositionally biased region" description="Low complexity" evidence="6">
    <location>
        <begin position="706"/>
        <end position="718"/>
    </location>
</feature>
<feature type="region of interest" description="Disordered" evidence="6">
    <location>
        <begin position="484"/>
        <end position="555"/>
    </location>
</feature>
<feature type="compositionally biased region" description="Polar residues" evidence="6">
    <location>
        <begin position="508"/>
        <end position="518"/>
    </location>
</feature>
<comment type="caution">
    <text evidence="9">The sequence shown here is derived from an EMBL/GenBank/DDBJ whole genome shotgun (WGS) entry which is preliminary data.</text>
</comment>
<evidence type="ECO:0000256" key="3">
    <source>
        <dbReference type="ARBA" id="ARBA00022833"/>
    </source>
</evidence>
<keyword evidence="2 5" id="KW-0863">Zinc-finger</keyword>
<reference evidence="9 10" key="1">
    <citation type="journal article" date="2012" name="Genome Biol.">
        <title>The genome of the polar eukaryotic microalga coccomyxa subellipsoidea reveals traits of cold adaptation.</title>
        <authorList>
            <person name="Blanc G."/>
            <person name="Agarkova I."/>
            <person name="Grimwood J."/>
            <person name="Kuo A."/>
            <person name="Brueggeman A."/>
            <person name="Dunigan D."/>
            <person name="Gurnon J."/>
            <person name="Ladunga I."/>
            <person name="Lindquist E."/>
            <person name="Lucas S."/>
            <person name="Pangilinan J."/>
            <person name="Proschold T."/>
            <person name="Salamov A."/>
            <person name="Schmutz J."/>
            <person name="Weeks D."/>
            <person name="Yamada T."/>
            <person name="Claverie J.M."/>
            <person name="Grigoriev I."/>
            <person name="Van Etten J."/>
            <person name="Lomsadze A."/>
            <person name="Borodovsky M."/>
        </authorList>
    </citation>
    <scope>NUCLEOTIDE SEQUENCE [LARGE SCALE GENOMIC DNA]</scope>
    <source>
        <strain evidence="9 10">C-169</strain>
    </source>
</reference>
<comment type="subcellular location">
    <subcellularLocation>
        <location evidence="4">Nucleus</location>
    </subcellularLocation>
</comment>
<dbReference type="EMBL" id="AGSI01000011">
    <property type="protein sequence ID" value="EIE22025.1"/>
    <property type="molecule type" value="Genomic_DNA"/>
</dbReference>
<accession>I0YUF6</accession>
<evidence type="ECO:0000313" key="9">
    <source>
        <dbReference type="EMBL" id="EIE22025.1"/>
    </source>
</evidence>
<feature type="region of interest" description="Disordered" evidence="6">
    <location>
        <begin position="754"/>
        <end position="778"/>
    </location>
</feature>
<evidence type="ECO:0000256" key="2">
    <source>
        <dbReference type="ARBA" id="ARBA00022771"/>
    </source>
</evidence>
<feature type="compositionally biased region" description="Low complexity" evidence="6">
    <location>
        <begin position="933"/>
        <end position="948"/>
    </location>
</feature>
<name>I0YUF6_COCSC</name>
<feature type="compositionally biased region" description="Acidic residues" evidence="6">
    <location>
        <begin position="246"/>
        <end position="255"/>
    </location>
</feature>
<feature type="compositionally biased region" description="Gly residues" evidence="6">
    <location>
        <begin position="1038"/>
        <end position="1049"/>
    </location>
</feature>
<keyword evidence="4" id="KW-0539">Nucleus</keyword>
<protein>
    <recommendedName>
        <fullName evidence="11">Serine/threonine-protein phosphatase 1 regulatory subunit 10</fullName>
    </recommendedName>
</protein>
<evidence type="ECO:0000256" key="4">
    <source>
        <dbReference type="PROSITE-ProRule" id="PRU00649"/>
    </source>
</evidence>
<feature type="region of interest" description="Disordered" evidence="6">
    <location>
        <begin position="834"/>
        <end position="1065"/>
    </location>
</feature>
<dbReference type="PROSITE" id="PS50103">
    <property type="entry name" value="ZF_C3H1"/>
    <property type="match status" value="1"/>
</dbReference>
<feature type="compositionally biased region" description="Basic and acidic residues" evidence="6">
    <location>
        <begin position="849"/>
        <end position="858"/>
    </location>
</feature>
<feature type="region of interest" description="Disordered" evidence="6">
    <location>
        <begin position="571"/>
        <end position="592"/>
    </location>
</feature>
<evidence type="ECO:0000256" key="5">
    <source>
        <dbReference type="PROSITE-ProRule" id="PRU00723"/>
    </source>
</evidence>
<feature type="compositionally biased region" description="Basic and acidic residues" evidence="6">
    <location>
        <begin position="1050"/>
        <end position="1062"/>
    </location>
</feature>
<dbReference type="AlphaFoldDB" id="I0YUF6"/>
<keyword evidence="1 5" id="KW-0479">Metal-binding</keyword>
<keyword evidence="10" id="KW-1185">Reference proteome</keyword>
<dbReference type="InterPro" id="IPR036855">
    <property type="entry name" value="Znf_CCCH_sf"/>
</dbReference>
<feature type="domain" description="C3H1-type" evidence="7">
    <location>
        <begin position="1061"/>
        <end position="1089"/>
    </location>
</feature>
<feature type="compositionally biased region" description="Low complexity" evidence="6">
    <location>
        <begin position="981"/>
        <end position="1004"/>
    </location>
</feature>
<dbReference type="InterPro" id="IPR035441">
    <property type="entry name" value="TFIIS/LEDGF_dom_sf"/>
</dbReference>
<dbReference type="OrthoDB" id="515336at2759"/>
<dbReference type="GO" id="GO:0008270">
    <property type="term" value="F:zinc ion binding"/>
    <property type="evidence" value="ECO:0007669"/>
    <property type="project" value="UniProtKB-KW"/>
</dbReference>
<feature type="zinc finger region" description="C3H1-type" evidence="5">
    <location>
        <begin position="1061"/>
        <end position="1089"/>
    </location>
</feature>
<feature type="compositionally biased region" description="Low complexity" evidence="6">
    <location>
        <begin position="538"/>
        <end position="555"/>
    </location>
</feature>
<dbReference type="SUPFAM" id="SSF47676">
    <property type="entry name" value="Conserved domain common to transcription factors TFIIS, elongin A, CRSP70"/>
    <property type="match status" value="1"/>
</dbReference>
<feature type="compositionally biased region" description="Polar residues" evidence="6">
    <location>
        <begin position="8"/>
        <end position="20"/>
    </location>
</feature>
<feature type="domain" description="TFIIS N-terminal" evidence="8">
    <location>
        <begin position="407"/>
        <end position="482"/>
    </location>
</feature>
<dbReference type="InterPro" id="IPR000571">
    <property type="entry name" value="Znf_CCCH"/>
</dbReference>
<dbReference type="Proteomes" id="UP000007264">
    <property type="component" value="Unassembled WGS sequence"/>
</dbReference>
<feature type="region of interest" description="Disordered" evidence="6">
    <location>
        <begin position="315"/>
        <end position="339"/>
    </location>
</feature>
<feature type="compositionally biased region" description="Low complexity" evidence="6">
    <location>
        <begin position="620"/>
        <end position="648"/>
    </location>
</feature>
<dbReference type="Gene3D" id="1.20.930.10">
    <property type="entry name" value="Conserved domain common to transcription factors TFIIS, elongin A, CRSP70"/>
    <property type="match status" value="1"/>
</dbReference>
<evidence type="ECO:0000256" key="1">
    <source>
        <dbReference type="ARBA" id="ARBA00022723"/>
    </source>
</evidence>
<feature type="compositionally biased region" description="Basic and acidic residues" evidence="6">
    <location>
        <begin position="1156"/>
        <end position="1177"/>
    </location>
</feature>
<feature type="region of interest" description="Disordered" evidence="6">
    <location>
        <begin position="612"/>
        <end position="648"/>
    </location>
</feature>